<keyword evidence="6" id="KW-1003">Cell membrane</keyword>
<dbReference type="NCBIfam" id="TIGR01528">
    <property type="entry name" value="NMN_trans_PnuC"/>
    <property type="match status" value="1"/>
</dbReference>
<comment type="subcellular location">
    <subcellularLocation>
        <location evidence="2">Cell membrane</location>
        <topology evidence="2">Multi-pass membrane protein</topology>
    </subcellularLocation>
</comment>
<comment type="caution">
    <text evidence="11">The sequence shown here is derived from an EMBL/GenBank/DDBJ whole genome shotgun (WGS) entry which is preliminary data.</text>
</comment>
<protein>
    <recommendedName>
        <fullName evidence="4">Nicotinamide riboside transporter PnuC</fullName>
    </recommendedName>
</protein>
<dbReference type="PANTHER" id="PTHR36122">
    <property type="entry name" value="NICOTINAMIDE RIBOSIDE TRANSPORTER PNUC"/>
    <property type="match status" value="1"/>
</dbReference>
<feature type="transmembrane region" description="Helical" evidence="10">
    <location>
        <begin position="53"/>
        <end position="70"/>
    </location>
</feature>
<feature type="transmembrane region" description="Helical" evidence="10">
    <location>
        <begin position="166"/>
        <end position="185"/>
    </location>
</feature>
<keyword evidence="8 10" id="KW-1133">Transmembrane helix</keyword>
<dbReference type="OrthoDB" id="9791248at2"/>
<proteinExistence type="inferred from homology"/>
<reference evidence="11 12" key="1">
    <citation type="submission" date="2015-11" db="EMBL/GenBank/DDBJ databases">
        <title>Genomic analysis of 38 Legionella species identifies large and diverse effector repertoires.</title>
        <authorList>
            <person name="Burstein D."/>
            <person name="Amaro F."/>
            <person name="Zusman T."/>
            <person name="Lifshitz Z."/>
            <person name="Cohen O."/>
            <person name="Gilbert J.A."/>
            <person name="Pupko T."/>
            <person name="Shuman H.A."/>
            <person name="Segal G."/>
        </authorList>
    </citation>
    <scope>NUCLEOTIDE SEQUENCE [LARGE SCALE GENOMIC DNA]</scope>
    <source>
        <strain evidence="11 12">ATCC 49508</strain>
    </source>
</reference>
<sequence length="203" mass="23279">MVLFMFLDLLGALASLVSTLFFIRLSTKAWPLGILATVLNGWLYWHKGIYADMVLEVCYFLSMCYGWSLWHKSESTKNQPKQKPLGRLNRIQGTYLMIASAALFALIYYLLHTLTHSTVAVLDAATTSLSLLAQWFMCHKIMATWIVWFITDLLYAVMYLHKQLPFHSALMLIYTGLAVIGYITWSQKNRKFLATETTAQFTV</sequence>
<evidence type="ECO:0000256" key="8">
    <source>
        <dbReference type="ARBA" id="ARBA00022989"/>
    </source>
</evidence>
<evidence type="ECO:0000256" key="1">
    <source>
        <dbReference type="ARBA" id="ARBA00002672"/>
    </source>
</evidence>
<comment type="similarity">
    <text evidence="3">Belongs to the nicotinamide ribonucleoside (NR) uptake permease (TC 4.B.1) family.</text>
</comment>
<evidence type="ECO:0000256" key="9">
    <source>
        <dbReference type="ARBA" id="ARBA00023136"/>
    </source>
</evidence>
<name>A0A0W1A9S4_9GAMM</name>
<dbReference type="Pfam" id="PF04973">
    <property type="entry name" value="NMN_transporter"/>
    <property type="match status" value="1"/>
</dbReference>
<evidence type="ECO:0000256" key="6">
    <source>
        <dbReference type="ARBA" id="ARBA00022475"/>
    </source>
</evidence>
<gene>
    <name evidence="11" type="ORF">Lwor_1725</name>
</gene>
<accession>A0A0W1A9S4</accession>
<organism evidence="11 12">
    <name type="scientific">Legionella worsleiensis</name>
    <dbReference type="NCBI Taxonomy" id="45076"/>
    <lineage>
        <taxon>Bacteria</taxon>
        <taxon>Pseudomonadati</taxon>
        <taxon>Pseudomonadota</taxon>
        <taxon>Gammaproteobacteria</taxon>
        <taxon>Legionellales</taxon>
        <taxon>Legionellaceae</taxon>
        <taxon>Legionella</taxon>
    </lineage>
</organism>
<keyword evidence="12" id="KW-1185">Reference proteome</keyword>
<keyword evidence="9 10" id="KW-0472">Membrane</keyword>
<dbReference type="EMBL" id="LNZC01000022">
    <property type="protein sequence ID" value="KTD77843.1"/>
    <property type="molecule type" value="Genomic_DNA"/>
</dbReference>
<evidence type="ECO:0000256" key="5">
    <source>
        <dbReference type="ARBA" id="ARBA00022448"/>
    </source>
</evidence>
<dbReference type="InterPro" id="IPR006419">
    <property type="entry name" value="NMN_transpt_PnuC"/>
</dbReference>
<evidence type="ECO:0000313" key="12">
    <source>
        <dbReference type="Proteomes" id="UP000054662"/>
    </source>
</evidence>
<evidence type="ECO:0000256" key="3">
    <source>
        <dbReference type="ARBA" id="ARBA00006669"/>
    </source>
</evidence>
<dbReference type="PANTHER" id="PTHR36122:SF2">
    <property type="entry name" value="NICOTINAMIDE RIBOSIDE TRANSPORTER PNUC"/>
    <property type="match status" value="1"/>
</dbReference>
<evidence type="ECO:0000256" key="7">
    <source>
        <dbReference type="ARBA" id="ARBA00022692"/>
    </source>
</evidence>
<feature type="transmembrane region" description="Helical" evidence="10">
    <location>
        <begin position="143"/>
        <end position="160"/>
    </location>
</feature>
<evidence type="ECO:0000313" key="11">
    <source>
        <dbReference type="EMBL" id="KTD77843.1"/>
    </source>
</evidence>
<evidence type="ECO:0000256" key="2">
    <source>
        <dbReference type="ARBA" id="ARBA00004651"/>
    </source>
</evidence>
<keyword evidence="7 10" id="KW-0812">Transmembrane</keyword>
<dbReference type="GO" id="GO:0034257">
    <property type="term" value="F:nicotinamide riboside transmembrane transporter activity"/>
    <property type="evidence" value="ECO:0007669"/>
    <property type="project" value="InterPro"/>
</dbReference>
<keyword evidence="5" id="KW-0813">Transport</keyword>
<evidence type="ECO:0000256" key="4">
    <source>
        <dbReference type="ARBA" id="ARBA00017522"/>
    </source>
</evidence>
<dbReference type="Proteomes" id="UP000054662">
    <property type="component" value="Unassembled WGS sequence"/>
</dbReference>
<dbReference type="PATRIC" id="fig|45076.6.peg.1872"/>
<dbReference type="GO" id="GO:0005886">
    <property type="term" value="C:plasma membrane"/>
    <property type="evidence" value="ECO:0007669"/>
    <property type="project" value="UniProtKB-SubCell"/>
</dbReference>
<feature type="transmembrane region" description="Helical" evidence="10">
    <location>
        <begin position="91"/>
        <end position="111"/>
    </location>
</feature>
<comment type="function">
    <text evidence="1">Required for nicotinamide riboside transport across the inner membrane.</text>
</comment>
<dbReference type="STRING" id="45076.Lwor_1725"/>
<dbReference type="AlphaFoldDB" id="A0A0W1A9S4"/>
<evidence type="ECO:0000256" key="10">
    <source>
        <dbReference type="SAM" id="Phobius"/>
    </source>
</evidence>